<dbReference type="GO" id="GO:0004540">
    <property type="term" value="F:RNA nuclease activity"/>
    <property type="evidence" value="ECO:0007669"/>
    <property type="project" value="InterPro"/>
</dbReference>
<name>A0A0H3J5S8_CLOPA</name>
<comment type="similarity">
    <text evidence="4">Belongs to the HepT RNase toxin family.</text>
</comment>
<reference evidence="5 8" key="1">
    <citation type="journal article" date="2015" name="Genome Announc.">
        <title>Complete Genome Sequence of the Nitrogen-Fixing and Solvent-Producing Clostridium pasteurianum DSM 525.</title>
        <authorList>
            <person name="Poehlein A."/>
            <person name="Grosse-Honebrink A."/>
            <person name="Zhang Y."/>
            <person name="Minton N.P."/>
            <person name="Daniel R."/>
        </authorList>
    </citation>
    <scope>NUCLEOTIDE SEQUENCE [LARGE SCALE GENOMIC DNA]</scope>
    <source>
        <strain evidence="5">DSM 525</strain>
        <strain evidence="8">DSM 525 / ATCC 6013</strain>
    </source>
</reference>
<evidence type="ECO:0000313" key="7">
    <source>
        <dbReference type="Proteomes" id="UP000028042"/>
    </source>
</evidence>
<dbReference type="KEGG" id="cpae:CPAST_c24880"/>
<dbReference type="EMBL" id="CP009268">
    <property type="protein sequence ID" value="AJA52545.1"/>
    <property type="molecule type" value="Genomic_DNA"/>
</dbReference>
<dbReference type="Proteomes" id="UP000030905">
    <property type="component" value="Chromosome"/>
</dbReference>
<evidence type="ECO:0000256" key="4">
    <source>
        <dbReference type="ARBA" id="ARBA00024207"/>
    </source>
</evidence>
<evidence type="ECO:0000256" key="2">
    <source>
        <dbReference type="ARBA" id="ARBA00022722"/>
    </source>
</evidence>
<accession>A0A0H3J5S8</accession>
<protein>
    <recommendedName>
        <fullName evidence="9">DUF86 domain-containing protein</fullName>
    </recommendedName>
</protein>
<sequence length="137" mass="16385">MVKREIVISRIDKLNEYMRILKSLTKYDRKTYINDPLIYGSAERFLHLSIECILDIANHVIADMRYRRPENNKDIFLVLHENKIIDEKLKNNLCNMAGFRNILVHDYLKLDRALVYDIINNNLNDIEDFIKIVVEYI</sequence>
<reference evidence="6 7" key="3">
    <citation type="journal article" name="Genome Announc.">
        <title>Improved Draft Genome Sequence of Clostridium pasteurianum Strain ATCC 6013 (DSM 525) Using a Hybrid Next-Generation Sequencing Approach.</title>
        <authorList>
            <person name="Pyne M.E."/>
            <person name="Utturkar S."/>
            <person name="Brown S.D."/>
            <person name="Moo-Young M."/>
            <person name="Chung D.A."/>
            <person name="Chou C.P."/>
        </authorList>
    </citation>
    <scope>NUCLEOTIDE SEQUENCE [LARGE SCALE GENOMIC DNA]</scope>
    <source>
        <strain evidence="6 7">ATCC 6013</strain>
    </source>
</reference>
<dbReference type="InterPro" id="IPR008201">
    <property type="entry name" value="HepT-like"/>
</dbReference>
<dbReference type="AlphaFoldDB" id="A0A0H3J5S8"/>
<dbReference type="Proteomes" id="UP000028042">
    <property type="component" value="Unassembled WGS sequence"/>
</dbReference>
<dbReference type="InterPro" id="IPR052379">
    <property type="entry name" value="Type_VII_TA_RNase"/>
</dbReference>
<dbReference type="Gene3D" id="1.20.120.580">
    <property type="entry name" value="bsu32300-like"/>
    <property type="match status" value="1"/>
</dbReference>
<dbReference type="EMBL" id="JPGY02000001">
    <property type="protein sequence ID" value="KRU11445.1"/>
    <property type="molecule type" value="Genomic_DNA"/>
</dbReference>
<dbReference type="RefSeq" id="WP_003447528.1">
    <property type="nucleotide sequence ID" value="NZ_ANZB01000015.1"/>
</dbReference>
<dbReference type="PATRIC" id="fig|1262449.3.peg.3549"/>
<evidence type="ECO:0008006" key="9">
    <source>
        <dbReference type="Google" id="ProtNLM"/>
    </source>
</evidence>
<dbReference type="GeneID" id="93074624"/>
<dbReference type="InterPro" id="IPR037038">
    <property type="entry name" value="HepT-like_sf"/>
</dbReference>
<evidence type="ECO:0000313" key="6">
    <source>
        <dbReference type="EMBL" id="KRU11445.1"/>
    </source>
</evidence>
<evidence type="ECO:0000256" key="3">
    <source>
        <dbReference type="ARBA" id="ARBA00022801"/>
    </source>
</evidence>
<reference evidence="6" key="2">
    <citation type="submission" date="2015-10" db="EMBL/GenBank/DDBJ databases">
        <title>Improved Draft Genome Sequence of Clostridium pasteurianum Strain ATCC 6013 (DSM 525) Using a Hybrid Next-Generation Sequencing Approach.</title>
        <authorList>
            <person name="Pyne M.E."/>
            <person name="Utturkar S.M."/>
            <person name="Brown S.D."/>
            <person name="Moo-Young M."/>
            <person name="Chung D.A."/>
            <person name="Chou P.C."/>
        </authorList>
    </citation>
    <scope>NUCLEOTIDE SEQUENCE</scope>
    <source>
        <strain evidence="6">ATCC 6013</strain>
    </source>
</reference>
<gene>
    <name evidence="5" type="ORF">CLPA_c24880</name>
    <name evidence="6" type="ORF">CP6013_00692</name>
</gene>
<keyword evidence="1" id="KW-1277">Toxin-antitoxin system</keyword>
<evidence type="ECO:0000256" key="1">
    <source>
        <dbReference type="ARBA" id="ARBA00022649"/>
    </source>
</evidence>
<evidence type="ECO:0000313" key="5">
    <source>
        <dbReference type="EMBL" id="AJA52545.1"/>
    </source>
</evidence>
<dbReference type="PANTHER" id="PTHR33397:SF5">
    <property type="entry name" value="RNASE YUTE-RELATED"/>
    <property type="match status" value="1"/>
</dbReference>
<keyword evidence="8" id="KW-1185">Reference proteome</keyword>
<proteinExistence type="inferred from homology"/>
<dbReference type="GO" id="GO:0016787">
    <property type="term" value="F:hydrolase activity"/>
    <property type="evidence" value="ECO:0007669"/>
    <property type="project" value="UniProtKB-KW"/>
</dbReference>
<dbReference type="eggNOG" id="COG2445">
    <property type="taxonomic scope" value="Bacteria"/>
</dbReference>
<dbReference type="NCBIfam" id="NF047751">
    <property type="entry name" value="HepT_toxin"/>
    <property type="match status" value="1"/>
</dbReference>
<keyword evidence="2" id="KW-0540">Nuclease</keyword>
<keyword evidence="3" id="KW-0378">Hydrolase</keyword>
<evidence type="ECO:0000313" key="8">
    <source>
        <dbReference type="Proteomes" id="UP000030905"/>
    </source>
</evidence>
<organism evidence="5 8">
    <name type="scientific">Clostridium pasteurianum DSM 525 = ATCC 6013</name>
    <dbReference type="NCBI Taxonomy" id="1262449"/>
    <lineage>
        <taxon>Bacteria</taxon>
        <taxon>Bacillati</taxon>
        <taxon>Bacillota</taxon>
        <taxon>Clostridia</taxon>
        <taxon>Eubacteriales</taxon>
        <taxon>Clostridiaceae</taxon>
        <taxon>Clostridium</taxon>
    </lineage>
</organism>
<dbReference type="Pfam" id="PF01934">
    <property type="entry name" value="HepT-like"/>
    <property type="match status" value="1"/>
</dbReference>
<dbReference type="PANTHER" id="PTHR33397">
    <property type="entry name" value="UPF0331 PROTEIN YUTE"/>
    <property type="match status" value="1"/>
</dbReference>
<dbReference type="KEGG" id="cpat:CLPA_c24880"/>
<dbReference type="GO" id="GO:0110001">
    <property type="term" value="C:toxin-antitoxin complex"/>
    <property type="evidence" value="ECO:0007669"/>
    <property type="project" value="InterPro"/>
</dbReference>